<feature type="domain" description="Bacterial Pleckstrin homology" evidence="2">
    <location>
        <begin position="362"/>
        <end position="454"/>
    </location>
</feature>
<name>A0AA91GE06_9ENTE</name>
<feature type="transmembrane region" description="Helical" evidence="1">
    <location>
        <begin position="139"/>
        <end position="160"/>
    </location>
</feature>
<feature type="domain" description="DUF5808" evidence="3">
    <location>
        <begin position="301"/>
        <end position="326"/>
    </location>
</feature>
<dbReference type="Proteomes" id="UP000183039">
    <property type="component" value="Unassembled WGS sequence"/>
</dbReference>
<dbReference type="InterPro" id="IPR043831">
    <property type="entry name" value="DUF5808"/>
</dbReference>
<evidence type="ECO:0000256" key="1">
    <source>
        <dbReference type="SAM" id="Phobius"/>
    </source>
</evidence>
<proteinExistence type="predicted"/>
<protein>
    <recommendedName>
        <fullName evidence="6">Bacterial Pleckstrin homology domain-containing protein</fullName>
    </recommendedName>
</protein>
<evidence type="ECO:0000313" key="5">
    <source>
        <dbReference type="Proteomes" id="UP000183039"/>
    </source>
</evidence>
<feature type="transmembrane region" description="Helical" evidence="1">
    <location>
        <begin position="85"/>
        <end position="106"/>
    </location>
</feature>
<reference evidence="4 5" key="1">
    <citation type="submission" date="2014-12" db="EMBL/GenBank/DDBJ databases">
        <title>Draft genome sequences of 29 type strains of Enterococci.</title>
        <authorList>
            <person name="Zhong Z."/>
            <person name="Sun Z."/>
            <person name="Liu W."/>
            <person name="Zhang W."/>
            <person name="Zhang H."/>
        </authorList>
    </citation>
    <scope>NUCLEOTIDE SEQUENCE [LARGE SCALE GENOMIC DNA]</scope>
    <source>
        <strain evidence="4 5">DSM 22801</strain>
    </source>
</reference>
<dbReference type="Pfam" id="PF10882">
    <property type="entry name" value="bPH_5"/>
    <property type="match status" value="1"/>
</dbReference>
<evidence type="ECO:0000259" key="2">
    <source>
        <dbReference type="Pfam" id="PF10882"/>
    </source>
</evidence>
<gene>
    <name evidence="4" type="ORF">RV15_GL001930</name>
</gene>
<dbReference type="EMBL" id="JXLC01000028">
    <property type="protein sequence ID" value="OJG87537.1"/>
    <property type="molecule type" value="Genomic_DNA"/>
</dbReference>
<dbReference type="InterPro" id="IPR027783">
    <property type="entry name" value="Bacterial_PH-related"/>
</dbReference>
<evidence type="ECO:0000259" key="3">
    <source>
        <dbReference type="Pfam" id="PF19124"/>
    </source>
</evidence>
<evidence type="ECO:0008006" key="6">
    <source>
        <dbReference type="Google" id="ProtNLM"/>
    </source>
</evidence>
<feature type="transmembrane region" description="Helical" evidence="1">
    <location>
        <begin position="60"/>
        <end position="79"/>
    </location>
</feature>
<feature type="transmembrane region" description="Helical" evidence="1">
    <location>
        <begin position="6"/>
        <end position="25"/>
    </location>
</feature>
<feature type="transmembrane region" description="Helical" evidence="1">
    <location>
        <begin position="246"/>
        <end position="268"/>
    </location>
</feature>
<accession>A0AA91GE06</accession>
<feature type="transmembrane region" description="Helical" evidence="1">
    <location>
        <begin position="216"/>
        <end position="240"/>
    </location>
</feature>
<organism evidence="4 5">
    <name type="scientific">Enterococcus silesiacus</name>
    <dbReference type="NCBI Taxonomy" id="332949"/>
    <lineage>
        <taxon>Bacteria</taxon>
        <taxon>Bacillati</taxon>
        <taxon>Bacillota</taxon>
        <taxon>Bacilli</taxon>
        <taxon>Lactobacillales</taxon>
        <taxon>Enterococcaceae</taxon>
        <taxon>Enterococcus</taxon>
    </lineage>
</organism>
<keyword evidence="1" id="KW-1133">Transmembrane helix</keyword>
<feature type="transmembrane region" description="Helical" evidence="1">
    <location>
        <begin position="327"/>
        <end position="349"/>
    </location>
</feature>
<feature type="transmembrane region" description="Helical" evidence="1">
    <location>
        <begin position="172"/>
        <end position="195"/>
    </location>
</feature>
<sequence>MLKMNFFLYLLLVGVNFLMAISGRIPANPHKNVILETTLPKDKLKDEQVLAICKSYKKNLLQWAVIFSVIALPIIIIPYDSLTLIYFIIQLFGFIGTSFYLQVIYIRKMTTLKVQNNWTLPTSPILVDTKLVANKNRKLISIWWFLPSIFITLSGCIYSIKTLGLSNGTWIISLISILMTGMFLLFYYFIARFPVKPVTSDETINQNVNDQMRHHWSVLMAVSSIVLSPLAFMPISSVMVPYERMMLFSIGYAVLILAFVIFTFYYLFSSRKKQDQLIVQAKEYRYSDEDQYWKYGVYMNPNDKRIMVPDRIGMNISVNLGRPVGKLTLGVTGVLVLIALIAASIPMLISDFSTNPFELATTNDGISLSAPLSQRKQIDWNDIESVELVDSLPKDKLRIYGTATENYLTGEFQVHSEPAYLLVLTDKKPILKITTKDKLYYYTNKDSELTKQDYRTIQKHQGKQR</sequence>
<comment type="caution">
    <text evidence="4">The sequence shown here is derived from an EMBL/GenBank/DDBJ whole genome shotgun (WGS) entry which is preliminary data.</text>
</comment>
<dbReference type="AlphaFoldDB" id="A0AA91GE06"/>
<keyword evidence="1" id="KW-0472">Membrane</keyword>
<keyword evidence="1" id="KW-0812">Transmembrane</keyword>
<evidence type="ECO:0000313" key="4">
    <source>
        <dbReference type="EMBL" id="OJG87537.1"/>
    </source>
</evidence>
<dbReference type="Pfam" id="PF19124">
    <property type="entry name" value="DUF5808"/>
    <property type="match status" value="1"/>
</dbReference>